<dbReference type="CDD" id="cd04077">
    <property type="entry name" value="Peptidases_S8_PCSK9_ProteinaseK_like"/>
    <property type="match status" value="1"/>
</dbReference>
<dbReference type="AlphaFoldDB" id="A0A1W7D6R6"/>
<dbReference type="SUPFAM" id="SSF52743">
    <property type="entry name" value="Subtilisin-like"/>
    <property type="match status" value="1"/>
</dbReference>
<evidence type="ECO:0000256" key="4">
    <source>
        <dbReference type="ARBA" id="ARBA00022825"/>
    </source>
</evidence>
<dbReference type="InterPro" id="IPR010259">
    <property type="entry name" value="S8pro/Inhibitor_I9"/>
</dbReference>
<evidence type="ECO:0000256" key="6">
    <source>
        <dbReference type="RuleBase" id="RU003355"/>
    </source>
</evidence>
<dbReference type="PROSITE" id="PS00136">
    <property type="entry name" value="SUBTILASE_ASP"/>
    <property type="match status" value="1"/>
</dbReference>
<dbReference type="InterPro" id="IPR050131">
    <property type="entry name" value="Peptidase_S8_subtilisin-like"/>
</dbReference>
<feature type="domain" description="Peptidase S8/S53" evidence="9">
    <location>
        <begin position="153"/>
        <end position="380"/>
    </location>
</feature>
<dbReference type="FunFam" id="3.40.50.200:FF:000014">
    <property type="entry name" value="Proteinase K"/>
    <property type="match status" value="1"/>
</dbReference>
<dbReference type="OrthoDB" id="9798386at2"/>
<dbReference type="PROSITE" id="PS00137">
    <property type="entry name" value="SUBTILASE_HIS"/>
    <property type="match status" value="1"/>
</dbReference>
<feature type="active site" description="Charge relay system" evidence="5">
    <location>
        <position position="195"/>
    </location>
</feature>
<name>A0A1W7D6R6_9ACTN</name>
<dbReference type="Gene3D" id="3.30.70.80">
    <property type="entry name" value="Peptidase S8 propeptide/proteinase inhibitor I9"/>
    <property type="match status" value="1"/>
</dbReference>
<feature type="active site" description="Charge relay system" evidence="5">
    <location>
        <position position="162"/>
    </location>
</feature>
<evidence type="ECO:0000256" key="7">
    <source>
        <dbReference type="SAM" id="MobiDB-lite"/>
    </source>
</evidence>
<dbReference type="RefSeq" id="WP_086162509.1">
    <property type="nucleotide sequence ID" value="NZ_CP021121.1"/>
</dbReference>
<accession>A0A1W7D6R6</accession>
<sequence>MRPPALAAAAVLLLAVAALPAVAAPGAVPHDAGPARAEPAPLHRAADPIPGRYIVTLGEDASSRAVLDEALPGVEPLFTYTAALNGFAAELSADQLAAVRERPEVTAVEEDSYASGSPAAAPTPRADAASWGLDRIDQPYLPLDQRFTVRGTGAGTTVYVVDSGIEFTHAEFEGRAVRGFDSVGDGRDGADCAGHGTHVAGTVGGATYGVAREATLVSVRVLGCDNRGSWAQIIAGFDWVAEHAGQPAIAQASLGGGFNRAVNDAVDQLAERGILPVVAAGNDSRDACEVSPASADRALTVGASDPEDRETGFSNFGPCLELYAPGQAVVSARLGGGGTAKNGTSMAAPHVSGVAALHQEANPEATPRETEDWLVEQSTKDVLDVTKTSPNRLLATGDL</sequence>
<dbReference type="Gene3D" id="3.40.50.200">
    <property type="entry name" value="Peptidase S8/S53 domain"/>
    <property type="match status" value="1"/>
</dbReference>
<dbReference type="InterPro" id="IPR023828">
    <property type="entry name" value="Peptidase_S8_Ser-AS"/>
</dbReference>
<keyword evidence="3 5" id="KW-0378">Hydrolase</keyword>
<organism evidence="11 12">
    <name type="scientific">Streptomyces marincola</name>
    <dbReference type="NCBI Taxonomy" id="2878388"/>
    <lineage>
        <taxon>Bacteria</taxon>
        <taxon>Bacillati</taxon>
        <taxon>Actinomycetota</taxon>
        <taxon>Actinomycetes</taxon>
        <taxon>Kitasatosporales</taxon>
        <taxon>Streptomycetaceae</taxon>
        <taxon>Streptomyces</taxon>
    </lineage>
</organism>
<evidence type="ECO:0000256" key="5">
    <source>
        <dbReference type="PROSITE-ProRule" id="PRU01240"/>
    </source>
</evidence>
<evidence type="ECO:0000259" key="10">
    <source>
        <dbReference type="Pfam" id="PF05922"/>
    </source>
</evidence>
<dbReference type="Pfam" id="PF00082">
    <property type="entry name" value="Peptidase_S8"/>
    <property type="match status" value="1"/>
</dbReference>
<dbReference type="PANTHER" id="PTHR43806">
    <property type="entry name" value="PEPTIDASE S8"/>
    <property type="match status" value="1"/>
</dbReference>
<dbReference type="SUPFAM" id="SSF54897">
    <property type="entry name" value="Protease propeptides/inhibitors"/>
    <property type="match status" value="1"/>
</dbReference>
<evidence type="ECO:0000259" key="9">
    <source>
        <dbReference type="Pfam" id="PF00082"/>
    </source>
</evidence>
<feature type="chain" id="PRO_5012032115" evidence="8">
    <location>
        <begin position="24"/>
        <end position="399"/>
    </location>
</feature>
<evidence type="ECO:0000313" key="12">
    <source>
        <dbReference type="Proteomes" id="UP000194218"/>
    </source>
</evidence>
<dbReference type="InterPro" id="IPR034193">
    <property type="entry name" value="PCSK9_ProteinaseK-like"/>
</dbReference>
<dbReference type="PROSITE" id="PS51892">
    <property type="entry name" value="SUBTILASE"/>
    <property type="match status" value="1"/>
</dbReference>
<reference evidence="11 12" key="1">
    <citation type="submission" date="2017-05" db="EMBL/GenBank/DDBJ databases">
        <title>Complete genome sequence of Streptomyces sp. SCSIO 03032 revealed the diverse biosynthetic pathways for its bioactive secondary metabolites.</title>
        <authorList>
            <person name="Ma L."/>
            <person name="Zhu Y."/>
            <person name="Zhang W."/>
            <person name="Zhang G."/>
            <person name="Tian X."/>
            <person name="Zhang S."/>
            <person name="Zhang C."/>
        </authorList>
    </citation>
    <scope>NUCLEOTIDE SEQUENCE [LARGE SCALE GENOMIC DNA]</scope>
    <source>
        <strain evidence="11 12">SCSIO 03032</strain>
    </source>
</reference>
<evidence type="ECO:0000256" key="8">
    <source>
        <dbReference type="SAM" id="SignalP"/>
    </source>
</evidence>
<dbReference type="InterPro" id="IPR015500">
    <property type="entry name" value="Peptidase_S8_subtilisin-rel"/>
</dbReference>
<gene>
    <name evidence="11" type="ORF">CAG99_26345</name>
</gene>
<evidence type="ECO:0000256" key="1">
    <source>
        <dbReference type="ARBA" id="ARBA00011073"/>
    </source>
</evidence>
<dbReference type="GO" id="GO:0005615">
    <property type="term" value="C:extracellular space"/>
    <property type="evidence" value="ECO:0007669"/>
    <property type="project" value="TreeGrafter"/>
</dbReference>
<dbReference type="Proteomes" id="UP000194218">
    <property type="component" value="Chromosome"/>
</dbReference>
<feature type="active site" description="Charge relay system" evidence="5">
    <location>
        <position position="345"/>
    </location>
</feature>
<dbReference type="GO" id="GO:0006508">
    <property type="term" value="P:proteolysis"/>
    <property type="evidence" value="ECO:0007669"/>
    <property type="project" value="UniProtKB-KW"/>
</dbReference>
<keyword evidence="4 5" id="KW-0720">Serine protease</keyword>
<dbReference type="KEGG" id="smao:CAG99_26345"/>
<dbReference type="InterPro" id="IPR036852">
    <property type="entry name" value="Peptidase_S8/S53_dom_sf"/>
</dbReference>
<comment type="similarity">
    <text evidence="1 5 6">Belongs to the peptidase S8 family.</text>
</comment>
<evidence type="ECO:0000256" key="2">
    <source>
        <dbReference type="ARBA" id="ARBA00022670"/>
    </source>
</evidence>
<dbReference type="InterPro" id="IPR037045">
    <property type="entry name" value="S8pro/Inhibitor_I9_sf"/>
</dbReference>
<dbReference type="InterPro" id="IPR023827">
    <property type="entry name" value="Peptidase_S8_Asp-AS"/>
</dbReference>
<evidence type="ECO:0000256" key="3">
    <source>
        <dbReference type="ARBA" id="ARBA00022801"/>
    </source>
</evidence>
<dbReference type="PRINTS" id="PR00723">
    <property type="entry name" value="SUBTILISIN"/>
</dbReference>
<evidence type="ECO:0000313" key="11">
    <source>
        <dbReference type="EMBL" id="ARQ72664.1"/>
    </source>
</evidence>
<dbReference type="Pfam" id="PF05922">
    <property type="entry name" value="Inhibitor_I9"/>
    <property type="match status" value="1"/>
</dbReference>
<dbReference type="GO" id="GO:0004252">
    <property type="term" value="F:serine-type endopeptidase activity"/>
    <property type="evidence" value="ECO:0007669"/>
    <property type="project" value="UniProtKB-UniRule"/>
</dbReference>
<dbReference type="PROSITE" id="PS00138">
    <property type="entry name" value="SUBTILASE_SER"/>
    <property type="match status" value="1"/>
</dbReference>
<dbReference type="InterPro" id="IPR000209">
    <property type="entry name" value="Peptidase_S8/S53_dom"/>
</dbReference>
<keyword evidence="12" id="KW-1185">Reference proteome</keyword>
<dbReference type="PANTHER" id="PTHR43806:SF11">
    <property type="entry name" value="CEREVISIN-RELATED"/>
    <property type="match status" value="1"/>
</dbReference>
<feature type="domain" description="Inhibitor I9" evidence="10">
    <location>
        <begin position="74"/>
        <end position="112"/>
    </location>
</feature>
<keyword evidence="8" id="KW-0732">Signal</keyword>
<proteinExistence type="inferred from homology"/>
<protein>
    <submittedName>
        <fullName evidence="11">Peptidase S8</fullName>
    </submittedName>
</protein>
<dbReference type="InterPro" id="IPR022398">
    <property type="entry name" value="Peptidase_S8_His-AS"/>
</dbReference>
<feature type="region of interest" description="Disordered" evidence="7">
    <location>
        <begin position="107"/>
        <end position="126"/>
    </location>
</feature>
<feature type="signal peptide" evidence="8">
    <location>
        <begin position="1"/>
        <end position="23"/>
    </location>
</feature>
<keyword evidence="2 5" id="KW-0645">Protease</keyword>
<dbReference type="EMBL" id="CP021121">
    <property type="protein sequence ID" value="ARQ72664.1"/>
    <property type="molecule type" value="Genomic_DNA"/>
</dbReference>